<evidence type="ECO:0000313" key="2">
    <source>
        <dbReference type="EMBL" id="PLW10107.1"/>
    </source>
</evidence>
<evidence type="ECO:0000313" key="3">
    <source>
        <dbReference type="EMBL" id="PLW27657.1"/>
    </source>
</evidence>
<dbReference type="EMBL" id="PGCJ01000458">
    <property type="protein sequence ID" value="PLW28078.1"/>
    <property type="molecule type" value="Genomic_DNA"/>
</dbReference>
<accession>A0A2N5SA36</accession>
<comment type="caution">
    <text evidence="2">The sequence shown here is derived from an EMBL/GenBank/DDBJ whole genome shotgun (WGS) entry which is preliminary data.</text>
</comment>
<dbReference type="EMBL" id="PGCJ01001074">
    <property type="protein sequence ID" value="PLW10107.1"/>
    <property type="molecule type" value="Genomic_DNA"/>
</dbReference>
<evidence type="ECO:0000313" key="4">
    <source>
        <dbReference type="EMBL" id="PLW28078.1"/>
    </source>
</evidence>
<organism evidence="2 5">
    <name type="scientific">Puccinia coronata f. sp. avenae</name>
    <dbReference type="NCBI Taxonomy" id="200324"/>
    <lineage>
        <taxon>Eukaryota</taxon>
        <taxon>Fungi</taxon>
        <taxon>Dikarya</taxon>
        <taxon>Basidiomycota</taxon>
        <taxon>Pucciniomycotina</taxon>
        <taxon>Pucciniomycetes</taxon>
        <taxon>Pucciniales</taxon>
        <taxon>Pucciniaceae</taxon>
        <taxon>Puccinia</taxon>
    </lineage>
</organism>
<gene>
    <name evidence="2" type="ORF">PCANC_20519</name>
    <name evidence="4" type="ORF">PCANC_20770</name>
    <name evidence="3" type="ORF">PCASD_19151</name>
    <name evidence="1" type="ORF">PCASD_24966</name>
</gene>
<keyword evidence="5" id="KW-1185">Reference proteome</keyword>
<dbReference type="EMBL" id="PGCI01001436">
    <property type="protein sequence ID" value="PLW04926.1"/>
    <property type="molecule type" value="Genomic_DNA"/>
</dbReference>
<dbReference type="Proteomes" id="UP000235388">
    <property type="component" value="Unassembled WGS sequence"/>
</dbReference>
<proteinExistence type="predicted"/>
<dbReference type="AlphaFoldDB" id="A0A2N5SA36"/>
<evidence type="ECO:0000313" key="1">
    <source>
        <dbReference type="EMBL" id="PLW04926.1"/>
    </source>
</evidence>
<protein>
    <submittedName>
        <fullName evidence="2">Uncharacterized protein</fullName>
    </submittedName>
</protein>
<dbReference type="EMBL" id="PGCI01000397">
    <property type="protein sequence ID" value="PLW27657.1"/>
    <property type="molecule type" value="Genomic_DNA"/>
</dbReference>
<evidence type="ECO:0000313" key="5">
    <source>
        <dbReference type="Proteomes" id="UP000235388"/>
    </source>
</evidence>
<evidence type="ECO:0000313" key="6">
    <source>
        <dbReference type="Proteomes" id="UP000235392"/>
    </source>
</evidence>
<dbReference type="Proteomes" id="UP000235392">
    <property type="component" value="Unassembled WGS sequence"/>
</dbReference>
<reference evidence="5 6" key="1">
    <citation type="submission" date="2017-11" db="EMBL/GenBank/DDBJ databases">
        <title>De novo assembly and phasing of dikaryotic genomes from two isolates of Puccinia coronata f. sp. avenae, the causal agent of oat crown rust.</title>
        <authorList>
            <person name="Miller M.E."/>
            <person name="Zhang Y."/>
            <person name="Omidvar V."/>
            <person name="Sperschneider J."/>
            <person name="Schwessinger B."/>
            <person name="Raley C."/>
            <person name="Palmer J.M."/>
            <person name="Garnica D."/>
            <person name="Upadhyaya N."/>
            <person name="Rathjen J."/>
            <person name="Taylor J.M."/>
            <person name="Park R.F."/>
            <person name="Dodds P.N."/>
            <person name="Hirsch C.D."/>
            <person name="Kianian S.F."/>
            <person name="Figueroa M."/>
        </authorList>
    </citation>
    <scope>NUCLEOTIDE SEQUENCE [LARGE SCALE GENOMIC DNA]</scope>
    <source>
        <strain evidence="2">12NC29</strain>
        <strain evidence="1">12SD80</strain>
    </source>
</reference>
<sequence length="72" mass="7786">MEFTTGQDGQGATTQAPAGYQAYELSDIARLDFGKTPLLGSTFSAPCGQRAERHSYRSGSLQAELLLRVYQA</sequence>
<name>A0A2N5SA36_9BASI</name>